<feature type="transmembrane region" description="Helical" evidence="6">
    <location>
        <begin position="277"/>
        <end position="300"/>
    </location>
</feature>
<dbReference type="PANTHER" id="PTHR30250">
    <property type="entry name" value="PST FAMILY PREDICTED COLANIC ACID TRANSPORTER"/>
    <property type="match status" value="1"/>
</dbReference>
<feature type="transmembrane region" description="Helical" evidence="6">
    <location>
        <begin position="312"/>
        <end position="336"/>
    </location>
</feature>
<evidence type="ECO:0000256" key="5">
    <source>
        <dbReference type="ARBA" id="ARBA00023136"/>
    </source>
</evidence>
<reference evidence="7 8" key="1">
    <citation type="submission" date="2020-07" db="EMBL/GenBank/DDBJ databases">
        <title>non toxigenic Corynebacterium sp. nov from a clinical source.</title>
        <authorList>
            <person name="Bernier A.-M."/>
            <person name="Bernard K."/>
        </authorList>
    </citation>
    <scope>NUCLEOTIDE SEQUENCE [LARGE SCALE GENOMIC DNA]</scope>
    <source>
        <strain evidence="8">NML 93-0612</strain>
    </source>
</reference>
<feature type="transmembrane region" description="Helical" evidence="6">
    <location>
        <begin position="348"/>
        <end position="369"/>
    </location>
</feature>
<dbReference type="InterPro" id="IPR050833">
    <property type="entry name" value="Poly_Biosynth_Transport"/>
</dbReference>
<protein>
    <recommendedName>
        <fullName evidence="9">Polysaccharide biosynthesis protein</fullName>
    </recommendedName>
</protein>
<dbReference type="PANTHER" id="PTHR30250:SF11">
    <property type="entry name" value="O-ANTIGEN TRANSPORTER-RELATED"/>
    <property type="match status" value="1"/>
</dbReference>
<feature type="transmembrane region" description="Helical" evidence="6">
    <location>
        <begin position="165"/>
        <end position="184"/>
    </location>
</feature>
<feature type="transmembrane region" description="Helical" evidence="6">
    <location>
        <begin position="106"/>
        <end position="125"/>
    </location>
</feature>
<dbReference type="Proteomes" id="UP000515570">
    <property type="component" value="Chromosome"/>
</dbReference>
<proteinExistence type="predicted"/>
<organism evidence="7 8">
    <name type="scientific">Corynebacterium hindlerae</name>
    <dbReference type="NCBI Taxonomy" id="699041"/>
    <lineage>
        <taxon>Bacteria</taxon>
        <taxon>Bacillati</taxon>
        <taxon>Actinomycetota</taxon>
        <taxon>Actinomycetes</taxon>
        <taxon>Mycobacteriales</taxon>
        <taxon>Corynebacteriaceae</taxon>
        <taxon>Corynebacterium</taxon>
    </lineage>
</organism>
<feature type="transmembrane region" description="Helical" evidence="6">
    <location>
        <begin position="79"/>
        <end position="100"/>
    </location>
</feature>
<evidence type="ECO:0008006" key="9">
    <source>
        <dbReference type="Google" id="ProtNLM"/>
    </source>
</evidence>
<accession>A0A7G5FI27</accession>
<keyword evidence="8" id="KW-1185">Reference proteome</keyword>
<sequence>MKSLSLATVFAALSGFAIIFIAPHAMPRVEVEEFMAFWGLFFAITGLIDGLMQETTRSVSSARSHDQLPLVVANPWRTAAGIASVLGFIAIISSPLWLMLLSTTSGVAVALLAFGLMSYVFQALMSGLLSGTEKWPLLAALLTLDSGIRLGLVLLAWWAGWGLPMFLVITVIGALSWLIIFPLAKDAVRAQTDCAPVVFRRNTLSAMMATGATALLITGFPTFIKATQDPTPVAGVTMAAVMYAVTLTRAPILVPLQRFQSALIVNFVAGRAHVLQALAKPVAAVFALGVSGGALAWLIGPWIMETLWGPDYAVPGVVLAILTLASACTGALMITGTATLAIERYRSYVLGWVVATVVAFAMLLLPFTLATNVCTALLLGPAVGALVHVSALVRD</sequence>
<evidence type="ECO:0000256" key="6">
    <source>
        <dbReference type="SAM" id="Phobius"/>
    </source>
</evidence>
<comment type="subcellular location">
    <subcellularLocation>
        <location evidence="1">Cell membrane</location>
        <topology evidence="1">Multi-pass membrane protein</topology>
    </subcellularLocation>
</comment>
<dbReference type="AlphaFoldDB" id="A0A7G5FI27"/>
<dbReference type="GO" id="GO:0005886">
    <property type="term" value="C:plasma membrane"/>
    <property type="evidence" value="ECO:0007669"/>
    <property type="project" value="UniProtKB-SubCell"/>
</dbReference>
<evidence type="ECO:0000313" key="7">
    <source>
        <dbReference type="EMBL" id="QMV86268.1"/>
    </source>
</evidence>
<feature type="transmembrane region" description="Helical" evidence="6">
    <location>
        <begin position="204"/>
        <end position="224"/>
    </location>
</feature>
<dbReference type="EMBL" id="CP059833">
    <property type="protein sequence ID" value="QMV86268.1"/>
    <property type="molecule type" value="Genomic_DNA"/>
</dbReference>
<keyword evidence="3 6" id="KW-0812">Transmembrane</keyword>
<dbReference type="RefSeq" id="WP_182387077.1">
    <property type="nucleotide sequence ID" value="NZ_CP059833.1"/>
</dbReference>
<feature type="transmembrane region" description="Helical" evidence="6">
    <location>
        <begin position="33"/>
        <end position="52"/>
    </location>
</feature>
<evidence type="ECO:0000313" key="8">
    <source>
        <dbReference type="Proteomes" id="UP000515570"/>
    </source>
</evidence>
<evidence type="ECO:0000256" key="1">
    <source>
        <dbReference type="ARBA" id="ARBA00004651"/>
    </source>
</evidence>
<evidence type="ECO:0000256" key="4">
    <source>
        <dbReference type="ARBA" id="ARBA00022989"/>
    </source>
</evidence>
<keyword evidence="4 6" id="KW-1133">Transmembrane helix</keyword>
<feature type="transmembrane region" description="Helical" evidence="6">
    <location>
        <begin position="236"/>
        <end position="256"/>
    </location>
</feature>
<name>A0A7G5FI27_9CORY</name>
<feature type="transmembrane region" description="Helical" evidence="6">
    <location>
        <begin position="375"/>
        <end position="393"/>
    </location>
</feature>
<keyword evidence="2" id="KW-1003">Cell membrane</keyword>
<gene>
    <name evidence="7" type="ORF">HW450_06070</name>
</gene>
<keyword evidence="5 6" id="KW-0472">Membrane</keyword>
<evidence type="ECO:0000256" key="3">
    <source>
        <dbReference type="ARBA" id="ARBA00022692"/>
    </source>
</evidence>
<evidence type="ECO:0000256" key="2">
    <source>
        <dbReference type="ARBA" id="ARBA00022475"/>
    </source>
</evidence>